<feature type="domain" description="Tn3 transposase DDE" evidence="1">
    <location>
        <begin position="1"/>
        <end position="57"/>
    </location>
</feature>
<proteinExistence type="predicted"/>
<dbReference type="Pfam" id="PF01526">
    <property type="entry name" value="DDE_Tnp_Tn3"/>
    <property type="match status" value="1"/>
</dbReference>
<name>A0A4D4LTL4_STRAX</name>
<accession>A0A4D4LTL4</accession>
<sequence length="80" mass="8969">MEDQIGALGLVLNALFNTRYLEAAVTQPREDGFEARDEDVARLSSFVRHHINMLGRYSFQLPDLPGGLRPLRAPDATDDQ</sequence>
<comment type="caution">
    <text evidence="2">The sequence shown here is derived from an EMBL/GenBank/DDBJ whole genome shotgun (WGS) entry which is preliminary data.</text>
</comment>
<dbReference type="AlphaFoldDB" id="A0A4D4LTL4"/>
<dbReference type="Proteomes" id="UP000299211">
    <property type="component" value="Unassembled WGS sequence"/>
</dbReference>
<evidence type="ECO:0000313" key="4">
    <source>
        <dbReference type="Proteomes" id="UP000299211"/>
    </source>
</evidence>
<gene>
    <name evidence="2" type="ORF">SAV14893_011310</name>
    <name evidence="3" type="ORF">SAV31267_076440</name>
</gene>
<dbReference type="OMA" id="NTRYMHA"/>
<dbReference type="GO" id="GO:0004803">
    <property type="term" value="F:transposase activity"/>
    <property type="evidence" value="ECO:0007669"/>
    <property type="project" value="InterPro"/>
</dbReference>
<evidence type="ECO:0000313" key="5">
    <source>
        <dbReference type="Proteomes" id="UP000302139"/>
    </source>
</evidence>
<dbReference type="GO" id="GO:0006313">
    <property type="term" value="P:DNA transposition"/>
    <property type="evidence" value="ECO:0007669"/>
    <property type="project" value="InterPro"/>
</dbReference>
<protein>
    <recommendedName>
        <fullName evidence="1">Tn3 transposase DDE domain-containing protein</fullName>
    </recommendedName>
</protein>
<dbReference type="InterPro" id="IPR002513">
    <property type="entry name" value="Tn3_Tnp_DDE_dom"/>
</dbReference>
<reference evidence="3 4" key="1">
    <citation type="submission" date="2019-04" db="EMBL/GenBank/DDBJ databases">
        <title>Draft genome sequences of Streptomyces avermitilis ATCC 31267.</title>
        <authorList>
            <person name="Komaki H."/>
            <person name="Tamura T."/>
            <person name="Hosoyama A."/>
        </authorList>
    </citation>
    <scope>NUCLEOTIDE SEQUENCE [LARGE SCALE GENOMIC DNA]</scope>
    <source>
        <strain evidence="3 4">ATCC 31267</strain>
    </source>
</reference>
<reference evidence="2 5" key="2">
    <citation type="submission" date="2019-04" db="EMBL/GenBank/DDBJ databases">
        <title>Draft genome sequences of Streptomyces avermitilis NBRC 14893.</title>
        <authorList>
            <person name="Komaki H."/>
            <person name="Tamura T."/>
            <person name="Hosoyama A."/>
        </authorList>
    </citation>
    <scope>NUCLEOTIDE SEQUENCE [LARGE SCALE GENOMIC DNA]</scope>
    <source>
        <strain evidence="2 5">NBRC 14893</strain>
    </source>
</reference>
<organism evidence="2 5">
    <name type="scientific">Streptomyces avermitilis</name>
    <dbReference type="NCBI Taxonomy" id="33903"/>
    <lineage>
        <taxon>Bacteria</taxon>
        <taxon>Bacillati</taxon>
        <taxon>Actinomycetota</taxon>
        <taxon>Actinomycetes</taxon>
        <taxon>Kitasatosporales</taxon>
        <taxon>Streptomycetaceae</taxon>
        <taxon>Streptomyces</taxon>
    </lineage>
</organism>
<dbReference type="Proteomes" id="UP000302139">
    <property type="component" value="Unassembled WGS sequence"/>
</dbReference>
<evidence type="ECO:0000313" key="2">
    <source>
        <dbReference type="EMBL" id="GDY61738.1"/>
    </source>
</evidence>
<evidence type="ECO:0000259" key="1">
    <source>
        <dbReference type="Pfam" id="PF01526"/>
    </source>
</evidence>
<dbReference type="EMBL" id="BJHY01000001">
    <property type="protein sequence ID" value="GDY78159.1"/>
    <property type="molecule type" value="Genomic_DNA"/>
</dbReference>
<dbReference type="EMBL" id="BJHX01000001">
    <property type="protein sequence ID" value="GDY61738.1"/>
    <property type="molecule type" value="Genomic_DNA"/>
</dbReference>
<evidence type="ECO:0000313" key="3">
    <source>
        <dbReference type="EMBL" id="GDY78159.1"/>
    </source>
</evidence>